<feature type="compositionally biased region" description="Low complexity" evidence="10">
    <location>
        <begin position="15"/>
        <end position="25"/>
    </location>
</feature>
<name>A0AA39ZHM2_9PEZI</name>
<keyword evidence="5" id="KW-0813">Transport</keyword>
<reference evidence="11" key="1">
    <citation type="submission" date="2023-06" db="EMBL/GenBank/DDBJ databases">
        <title>Genome-scale phylogeny and comparative genomics of the fungal order Sordariales.</title>
        <authorList>
            <consortium name="Lawrence Berkeley National Laboratory"/>
            <person name="Hensen N."/>
            <person name="Bonometti L."/>
            <person name="Westerberg I."/>
            <person name="Brannstrom I.O."/>
            <person name="Guillou S."/>
            <person name="Cros-Aarteil S."/>
            <person name="Calhoun S."/>
            <person name="Haridas S."/>
            <person name="Kuo A."/>
            <person name="Mondo S."/>
            <person name="Pangilinan J."/>
            <person name="Riley R."/>
            <person name="Labutti K."/>
            <person name="Andreopoulos B."/>
            <person name="Lipzen A."/>
            <person name="Chen C."/>
            <person name="Yanf M."/>
            <person name="Daum C."/>
            <person name="Ng V."/>
            <person name="Clum A."/>
            <person name="Steindorff A."/>
            <person name="Ohm R."/>
            <person name="Martin F."/>
            <person name="Silar P."/>
            <person name="Natvig D."/>
            <person name="Lalanne C."/>
            <person name="Gautier V."/>
            <person name="Ament-Velasquez S.L."/>
            <person name="Kruys A."/>
            <person name="Hutchinson M.I."/>
            <person name="Powell A.J."/>
            <person name="Barry K."/>
            <person name="Miller A.N."/>
            <person name="Grigoriev I.V."/>
            <person name="Debuchy R."/>
            <person name="Gladieux P."/>
            <person name="Thoren M.H."/>
            <person name="Johannesson H."/>
        </authorList>
    </citation>
    <scope>NUCLEOTIDE SEQUENCE</scope>
    <source>
        <strain evidence="11">CBS 307.81</strain>
    </source>
</reference>
<keyword evidence="7" id="KW-0509">mRNA transport</keyword>
<feature type="compositionally biased region" description="Basic and acidic residues" evidence="10">
    <location>
        <begin position="146"/>
        <end position="169"/>
    </location>
</feature>
<dbReference type="AlphaFoldDB" id="A0AA39ZHM2"/>
<dbReference type="EMBL" id="JAULSY010000027">
    <property type="protein sequence ID" value="KAK0670842.1"/>
    <property type="molecule type" value="Genomic_DNA"/>
</dbReference>
<evidence type="ECO:0000256" key="6">
    <source>
        <dbReference type="ARBA" id="ARBA00022517"/>
    </source>
</evidence>
<evidence type="ECO:0000256" key="4">
    <source>
        <dbReference type="ARBA" id="ARBA00011339"/>
    </source>
</evidence>
<gene>
    <name evidence="11" type="ORF">QBC41DRAFT_363736</name>
</gene>
<evidence type="ECO:0000256" key="2">
    <source>
        <dbReference type="ARBA" id="ARBA00004604"/>
    </source>
</evidence>
<keyword evidence="6" id="KW-0690">Ribosome biogenesis</keyword>
<dbReference type="GO" id="GO:0008298">
    <property type="term" value="P:intracellular mRNA localization"/>
    <property type="evidence" value="ECO:0007669"/>
    <property type="project" value="TreeGrafter"/>
</dbReference>
<evidence type="ECO:0000256" key="7">
    <source>
        <dbReference type="ARBA" id="ARBA00022816"/>
    </source>
</evidence>
<comment type="caution">
    <text evidence="11">The sequence shown here is derived from an EMBL/GenBank/DDBJ whole genome shotgun (WGS) entry which is preliminary data.</text>
</comment>
<dbReference type="GO" id="GO:0005730">
    <property type="term" value="C:nucleolus"/>
    <property type="evidence" value="ECO:0007669"/>
    <property type="project" value="UniProtKB-SubCell"/>
</dbReference>
<accession>A0AA39ZHM2</accession>
<protein>
    <recommendedName>
        <fullName evidence="13">60S ribosomal subunit assembly/export protein LOC1</fullName>
    </recommendedName>
</protein>
<dbReference type="GO" id="GO:0003729">
    <property type="term" value="F:mRNA binding"/>
    <property type="evidence" value="ECO:0007669"/>
    <property type="project" value="InterPro"/>
</dbReference>
<keyword evidence="9" id="KW-0539">Nucleus</keyword>
<evidence type="ECO:0000256" key="9">
    <source>
        <dbReference type="ARBA" id="ARBA00023242"/>
    </source>
</evidence>
<proteinExistence type="inferred from homology"/>
<keyword evidence="12" id="KW-1185">Reference proteome</keyword>
<comment type="subunit">
    <text evidence="4">Component of the 66S pre-ribosomal particle.</text>
</comment>
<evidence type="ECO:0000313" key="11">
    <source>
        <dbReference type="EMBL" id="KAK0670842.1"/>
    </source>
</evidence>
<comment type="function">
    <text evidence="1">Required for efficient assembly and nuclear export of the 60S ribosomal subunit.</text>
</comment>
<dbReference type="Proteomes" id="UP001174997">
    <property type="component" value="Unassembled WGS sequence"/>
</dbReference>
<feature type="region of interest" description="Disordered" evidence="10">
    <location>
        <begin position="146"/>
        <end position="220"/>
    </location>
</feature>
<evidence type="ECO:0008006" key="13">
    <source>
        <dbReference type="Google" id="ProtNLM"/>
    </source>
</evidence>
<feature type="region of interest" description="Disordered" evidence="10">
    <location>
        <begin position="1"/>
        <end position="83"/>
    </location>
</feature>
<organism evidence="11 12">
    <name type="scientific">Cercophora samala</name>
    <dbReference type="NCBI Taxonomy" id="330535"/>
    <lineage>
        <taxon>Eukaryota</taxon>
        <taxon>Fungi</taxon>
        <taxon>Dikarya</taxon>
        <taxon>Ascomycota</taxon>
        <taxon>Pezizomycotina</taxon>
        <taxon>Sordariomycetes</taxon>
        <taxon>Sordariomycetidae</taxon>
        <taxon>Sordariales</taxon>
        <taxon>Lasiosphaeriaceae</taxon>
        <taxon>Cercophora</taxon>
    </lineage>
</organism>
<evidence type="ECO:0000256" key="3">
    <source>
        <dbReference type="ARBA" id="ARBA00008132"/>
    </source>
</evidence>
<evidence type="ECO:0000313" key="12">
    <source>
        <dbReference type="Proteomes" id="UP001174997"/>
    </source>
</evidence>
<feature type="compositionally biased region" description="Basic and acidic residues" evidence="10">
    <location>
        <begin position="176"/>
        <end position="197"/>
    </location>
</feature>
<sequence>MAPTRTIKNKHADGSKSSSSSGGPKRSSKDGVKKPFSGGSKPGGGGSSKSGPKGTKPPPKEQKSKPNFGQDRKKKPRVYTEKELGIPELNMITPVGVTKPKGKKKGKVFVDDRESMSTILAIVQAEKEGQIESKLIKARQMEEIREARKAEAEKKEQERKTKLDETKELMRKKRKRGDENNKKKKDGDDEEGDKIVKEAVLGGTKAGKTKKKSVSFAAED</sequence>
<comment type="subcellular location">
    <subcellularLocation>
        <location evidence="2">Nucleus</location>
        <location evidence="2">Nucleolus</location>
    </subcellularLocation>
</comment>
<comment type="similarity">
    <text evidence="3">Belongs to the LOC1 family.</text>
</comment>
<evidence type="ECO:0000256" key="10">
    <source>
        <dbReference type="SAM" id="MobiDB-lite"/>
    </source>
</evidence>
<dbReference type="PANTHER" id="PTHR28028:SF1">
    <property type="entry name" value="60S RIBOSOMAL SUBUNIT ASSEMBLY_EXPORT PROTEIN LOC1"/>
    <property type="match status" value="1"/>
</dbReference>
<evidence type="ECO:0000256" key="5">
    <source>
        <dbReference type="ARBA" id="ARBA00022448"/>
    </source>
</evidence>
<dbReference type="InterPro" id="IPR037650">
    <property type="entry name" value="Loc1"/>
</dbReference>
<keyword evidence="8" id="KW-0175">Coiled coil</keyword>
<evidence type="ECO:0000256" key="8">
    <source>
        <dbReference type="ARBA" id="ARBA00023054"/>
    </source>
</evidence>
<dbReference type="GO" id="GO:0051028">
    <property type="term" value="P:mRNA transport"/>
    <property type="evidence" value="ECO:0007669"/>
    <property type="project" value="UniProtKB-KW"/>
</dbReference>
<evidence type="ECO:0000256" key="1">
    <source>
        <dbReference type="ARBA" id="ARBA00001977"/>
    </source>
</evidence>
<dbReference type="GO" id="GO:0042273">
    <property type="term" value="P:ribosomal large subunit biogenesis"/>
    <property type="evidence" value="ECO:0007669"/>
    <property type="project" value="InterPro"/>
</dbReference>
<dbReference type="PANTHER" id="PTHR28028">
    <property type="entry name" value="60S RIBOSOMAL SUBUNIT ASSEMBLY/EXPORT PROTEIN LOC1"/>
    <property type="match status" value="1"/>
</dbReference>
<dbReference type="GO" id="GO:0030687">
    <property type="term" value="C:preribosome, large subunit precursor"/>
    <property type="evidence" value="ECO:0007669"/>
    <property type="project" value="TreeGrafter"/>
</dbReference>